<dbReference type="AlphaFoldDB" id="A0A7W3YV72"/>
<evidence type="ECO:0000256" key="1">
    <source>
        <dbReference type="SAM" id="Phobius"/>
    </source>
</evidence>
<keyword evidence="1" id="KW-0812">Transmembrane</keyword>
<sequence>MTQVPAAVTAYPARPQPRGPGRAWHWLRQGLALWRSGIWQGLLLALLPLIFEGLLQWLPVVGLVLSKLLTPLVGALSLWWLHRRCQRAGSLPVHGLPGWPVAVVVMLLGLVVFAWQLAVLALLAGPGSALSLLQGDMAALAGLRWPLALMLASGILPAALLGLMSSHLVLAGQPLRAAWRWNWWALQRYWQPLLAWHLLLAMLLAGLLWWPWLLLLIAPLGLHGSYAMWCDIASGQAEDGHAAGSCL</sequence>
<feature type="transmembrane region" description="Helical" evidence="1">
    <location>
        <begin position="145"/>
        <end position="172"/>
    </location>
</feature>
<feature type="transmembrane region" description="Helical" evidence="1">
    <location>
        <begin position="57"/>
        <end position="81"/>
    </location>
</feature>
<dbReference type="EMBL" id="JACIUV010000004">
    <property type="protein sequence ID" value="MBB1117215.1"/>
    <property type="molecule type" value="Genomic_DNA"/>
</dbReference>
<evidence type="ECO:0000313" key="3">
    <source>
        <dbReference type="Proteomes" id="UP000550609"/>
    </source>
</evidence>
<accession>A0A7W3YV72</accession>
<keyword evidence="1" id="KW-1133">Transmembrane helix</keyword>
<gene>
    <name evidence="2" type="ORF">H4O09_09170</name>
</gene>
<evidence type="ECO:0008006" key="4">
    <source>
        <dbReference type="Google" id="ProtNLM"/>
    </source>
</evidence>
<proteinExistence type="predicted"/>
<reference evidence="2 3" key="1">
    <citation type="submission" date="2020-08" db="EMBL/GenBank/DDBJ databases">
        <title>Stenotrophomonas sp. W1S232.</title>
        <authorList>
            <person name="Deng Y."/>
        </authorList>
    </citation>
    <scope>NUCLEOTIDE SEQUENCE [LARGE SCALE GENOMIC DNA]</scope>
    <source>
        <strain evidence="2 3">W1S232</strain>
    </source>
</reference>
<name>A0A7W3YV72_9GAMM</name>
<feature type="transmembrane region" description="Helical" evidence="1">
    <location>
        <begin position="32"/>
        <end position="51"/>
    </location>
</feature>
<feature type="transmembrane region" description="Helical" evidence="1">
    <location>
        <begin position="101"/>
        <end position="125"/>
    </location>
</feature>
<evidence type="ECO:0000313" key="2">
    <source>
        <dbReference type="EMBL" id="MBB1117215.1"/>
    </source>
</evidence>
<comment type="caution">
    <text evidence="2">The sequence shown here is derived from an EMBL/GenBank/DDBJ whole genome shotgun (WGS) entry which is preliminary data.</text>
</comment>
<keyword evidence="1" id="KW-0472">Membrane</keyword>
<organism evidence="2 3">
    <name type="scientific">Stenotrophomonas koreensis</name>
    <dbReference type="NCBI Taxonomy" id="266128"/>
    <lineage>
        <taxon>Bacteria</taxon>
        <taxon>Pseudomonadati</taxon>
        <taxon>Pseudomonadota</taxon>
        <taxon>Gammaproteobacteria</taxon>
        <taxon>Lysobacterales</taxon>
        <taxon>Lysobacteraceae</taxon>
        <taxon>Stenotrophomonas</taxon>
    </lineage>
</organism>
<feature type="transmembrane region" description="Helical" evidence="1">
    <location>
        <begin position="193"/>
        <end position="212"/>
    </location>
</feature>
<protein>
    <recommendedName>
        <fullName evidence="4">Transmembrane protein</fullName>
    </recommendedName>
</protein>
<dbReference type="Proteomes" id="UP000550609">
    <property type="component" value="Unassembled WGS sequence"/>
</dbReference>
<dbReference type="RefSeq" id="WP_182622285.1">
    <property type="nucleotide sequence ID" value="NZ_JACIUV010000004.1"/>
</dbReference>